<evidence type="ECO:0000313" key="2">
    <source>
        <dbReference type="Proteomes" id="UP001518989"/>
    </source>
</evidence>
<keyword evidence="2" id="KW-1185">Reference proteome</keyword>
<reference evidence="1 2" key="1">
    <citation type="submission" date="2020-09" db="EMBL/GenBank/DDBJ databases">
        <title>Roseomonas.</title>
        <authorList>
            <person name="Zhu W."/>
        </authorList>
    </citation>
    <scope>NUCLEOTIDE SEQUENCE [LARGE SCALE GENOMIC DNA]</scope>
    <source>
        <strain evidence="1 2">573</strain>
    </source>
</reference>
<dbReference type="EMBL" id="JACTNG010000002">
    <property type="protein sequence ID" value="MBO1078100.1"/>
    <property type="molecule type" value="Genomic_DNA"/>
</dbReference>
<protein>
    <submittedName>
        <fullName evidence="1">Uncharacterized protein</fullName>
    </submittedName>
</protein>
<proteinExistence type="predicted"/>
<organism evidence="1 2">
    <name type="scientific">Roseomonas haemaphysalidis</name>
    <dbReference type="NCBI Taxonomy" id="2768162"/>
    <lineage>
        <taxon>Bacteria</taxon>
        <taxon>Pseudomonadati</taxon>
        <taxon>Pseudomonadota</taxon>
        <taxon>Alphaproteobacteria</taxon>
        <taxon>Acetobacterales</taxon>
        <taxon>Roseomonadaceae</taxon>
        <taxon>Roseomonas</taxon>
    </lineage>
</organism>
<dbReference type="RefSeq" id="WP_207415543.1">
    <property type="nucleotide sequence ID" value="NZ_CP061177.1"/>
</dbReference>
<name>A0ABS3KKV3_9PROT</name>
<dbReference type="Proteomes" id="UP001518989">
    <property type="component" value="Unassembled WGS sequence"/>
</dbReference>
<comment type="caution">
    <text evidence="1">The sequence shown here is derived from an EMBL/GenBank/DDBJ whole genome shotgun (WGS) entry which is preliminary data.</text>
</comment>
<evidence type="ECO:0000313" key="1">
    <source>
        <dbReference type="EMBL" id="MBO1078100.1"/>
    </source>
</evidence>
<accession>A0ABS3KKV3</accession>
<gene>
    <name evidence="1" type="ORF">IAI61_03585</name>
</gene>
<sequence length="139" mass="14217">MSGSLSVQVAARLRTGAYASRRAPLTHAGEAVRWIAEFVGAEHQEPLEVGAVNFRWAAPDGSAHDLPAERLSKGVYACVKVCGIPGGWGVVASCEVGPAIASHSFVVGALPGGPLPVPDVLSFNGVPLSFVGTPATFAI</sequence>